<comment type="caution">
    <text evidence="1">The sequence shown here is derived from an EMBL/GenBank/DDBJ whole genome shotgun (WGS) entry which is preliminary data.</text>
</comment>
<accession>A0ABT4YBG1</accession>
<dbReference type="RefSeq" id="WP_271472032.1">
    <property type="nucleotide sequence ID" value="NZ_JANEWF010000035.1"/>
</dbReference>
<name>A0ABT4YBG1_METRE</name>
<reference evidence="1 2" key="1">
    <citation type="submission" date="2022-07" db="EMBL/GenBank/DDBJ databases">
        <title>Genome Analysis of Selected Gammaproteobacteria from Nigerian Food snails.</title>
        <authorList>
            <person name="Okafor A.C."/>
        </authorList>
    </citation>
    <scope>NUCLEOTIDE SEQUENCE [LARGE SCALE GENOMIC DNA]</scope>
    <source>
        <strain evidence="1 2">Awg 2</strain>
    </source>
</reference>
<keyword evidence="2" id="KW-1185">Reference proteome</keyword>
<protein>
    <submittedName>
        <fullName evidence="1">Uncharacterized protein</fullName>
    </submittedName>
</protein>
<proteinExistence type="predicted"/>
<sequence>MTDRDLLPALLHRMHMNQLALGAAVEELGIWIEQRGSTETSEAVHRHLDTLQANADFIGEAIVALMNDP</sequence>
<gene>
    <name evidence="1" type="ORF">NNO07_22640</name>
</gene>
<evidence type="ECO:0000313" key="2">
    <source>
        <dbReference type="Proteomes" id="UP001211689"/>
    </source>
</evidence>
<dbReference type="Proteomes" id="UP001211689">
    <property type="component" value="Unassembled WGS sequence"/>
</dbReference>
<evidence type="ECO:0000313" key="1">
    <source>
        <dbReference type="EMBL" id="MDA8485875.1"/>
    </source>
</evidence>
<dbReference type="EMBL" id="JANEWF010000035">
    <property type="protein sequence ID" value="MDA8485875.1"/>
    <property type="molecule type" value="Genomic_DNA"/>
</dbReference>
<organism evidence="1 2">
    <name type="scientific">Metapseudomonas resinovorans</name>
    <name type="common">Pseudomonas resinovorans</name>
    <dbReference type="NCBI Taxonomy" id="53412"/>
    <lineage>
        <taxon>Bacteria</taxon>
        <taxon>Pseudomonadati</taxon>
        <taxon>Pseudomonadota</taxon>
        <taxon>Gammaproteobacteria</taxon>
        <taxon>Pseudomonadales</taxon>
        <taxon>Pseudomonadaceae</taxon>
        <taxon>Metapseudomonas</taxon>
    </lineage>
</organism>